<feature type="compositionally biased region" description="Gly residues" evidence="9">
    <location>
        <begin position="733"/>
        <end position="755"/>
    </location>
</feature>
<sequence length="872" mass="94623">MSHPLHGKIQHKFLLGLACIFLLLGGVFLFSLNLHLREMLHIEAEAKAELVFSHVSSLQQYVRDTLRPSVRGHIPDEDFLLEAMSTSFVTRKVFVELNGQRDQYLYRRVSMSPRNPASQANELERELIIGFRNDGDLRTLRGYRVIDGVEHYILARPVYFEADCMYCHGDPANAPRVLLDRYGAVRGFGHKTGDLAGMDFVGMPVDRSVQQVREAITLFGSSFYAAAAGVFLLIIIFFNRLVVANLRRLTGIFRQNFQSPGDRSILNRLDEGDEINSLMEAFGAFAAHLREARVKLEDYAANLEDKVRERTEDLSLEAAEHRTDVELFVDLLGDLNSSQSHAELLKGALPRIAARFGASRATYLCAPMGREQYAWPTPPDADDATRMPEDWLSVVNARQVRVEPGRVLVPVSTSDFSRGLMALYWENGGTPDLTPEVLLALGQQLGIAIENLDAIDALLRQNRLLELIFEGISDPVLLVEEGGTVVLANTSARTLADGVRPGARIGTWLGSISAKALADGHLAAAIAGRDPSNLELELPGPRVMAVSVYPLRDGGDMGRAVVYLRDTTLERRVRAQMQQSEKLAALGQLAAGLAHEINNPLGVINCYAQLLQKTQKDPQAQEDLEVIVQHTQKARLVLQDLLGLARANRTLTGPSDLNAVLRDMAQIFRVQLESAGADIELDLARGLPRVAADTTSLEQILTNLLVNAIDAMPQGKGRIRVRTEPLEATDSGSDGGDGGPGEGGTGGNGGSGKAGGYVRLTVSDNGPGIPPENMTQIFDPFFTTKEIGKGTGLGLTVVHELLRDLGGMVEVTGEGGATFVITLPVAPELPGTSENRDADGDDAAACADQTAQTGRTDQTDQTGRADHEGESA</sequence>
<dbReference type="Pfam" id="PF11845">
    <property type="entry name" value="Tll0287-like"/>
    <property type="match status" value="1"/>
</dbReference>
<dbReference type="PROSITE" id="PS50109">
    <property type="entry name" value="HIS_KIN"/>
    <property type="match status" value="1"/>
</dbReference>
<dbReference type="STRING" id="883.DvMF_2094"/>
<dbReference type="eggNOG" id="COG4191">
    <property type="taxonomic scope" value="Bacteria"/>
</dbReference>
<dbReference type="AlphaFoldDB" id="B8DQB8"/>
<dbReference type="InterPro" id="IPR004358">
    <property type="entry name" value="Sig_transdc_His_kin-like_C"/>
</dbReference>
<dbReference type="SMART" id="SM00388">
    <property type="entry name" value="HisKA"/>
    <property type="match status" value="1"/>
</dbReference>
<keyword evidence="6 12" id="KW-0418">Kinase</keyword>
<evidence type="ECO:0000256" key="10">
    <source>
        <dbReference type="SAM" id="Phobius"/>
    </source>
</evidence>
<keyword evidence="7" id="KW-0067">ATP-binding</keyword>
<dbReference type="PANTHER" id="PTHR43065">
    <property type="entry name" value="SENSOR HISTIDINE KINASE"/>
    <property type="match status" value="1"/>
</dbReference>
<dbReference type="CDD" id="cd00075">
    <property type="entry name" value="HATPase"/>
    <property type="match status" value="1"/>
</dbReference>
<dbReference type="InterPro" id="IPR003661">
    <property type="entry name" value="HisK_dim/P_dom"/>
</dbReference>
<evidence type="ECO:0000256" key="8">
    <source>
        <dbReference type="ARBA" id="ARBA00023012"/>
    </source>
</evidence>
<dbReference type="EC" id="2.7.13.3" evidence="2"/>
<feature type="domain" description="Histidine kinase" evidence="11">
    <location>
        <begin position="592"/>
        <end position="827"/>
    </location>
</feature>
<comment type="catalytic activity">
    <reaction evidence="1">
        <text>ATP + protein L-histidine = ADP + protein N-phospho-L-histidine.</text>
        <dbReference type="EC" id="2.7.13.3"/>
    </reaction>
</comment>
<evidence type="ECO:0000256" key="9">
    <source>
        <dbReference type="SAM" id="MobiDB-lite"/>
    </source>
</evidence>
<gene>
    <name evidence="12" type="ordered locus">DvMF_2094</name>
</gene>
<evidence type="ECO:0000256" key="7">
    <source>
        <dbReference type="ARBA" id="ARBA00022840"/>
    </source>
</evidence>
<evidence type="ECO:0000259" key="11">
    <source>
        <dbReference type="PROSITE" id="PS50109"/>
    </source>
</evidence>
<dbReference type="Gene3D" id="3.30.565.10">
    <property type="entry name" value="Histidine kinase-like ATPase, C-terminal domain"/>
    <property type="match status" value="1"/>
</dbReference>
<dbReference type="GO" id="GO:0005524">
    <property type="term" value="F:ATP binding"/>
    <property type="evidence" value="ECO:0007669"/>
    <property type="project" value="UniProtKB-KW"/>
</dbReference>
<dbReference type="KEGG" id="dvm:DvMF_2094"/>
<dbReference type="SUPFAM" id="SSF55874">
    <property type="entry name" value="ATPase domain of HSP90 chaperone/DNA topoisomerase II/histidine kinase"/>
    <property type="match status" value="1"/>
</dbReference>
<evidence type="ECO:0000256" key="2">
    <source>
        <dbReference type="ARBA" id="ARBA00012438"/>
    </source>
</evidence>
<keyword evidence="4" id="KW-0808">Transferase</keyword>
<organism evidence="12">
    <name type="scientific">Nitratidesulfovibrio vulgaris (strain DSM 19637 / Miyazaki F)</name>
    <name type="common">Desulfovibrio vulgaris</name>
    <dbReference type="NCBI Taxonomy" id="883"/>
    <lineage>
        <taxon>Bacteria</taxon>
        <taxon>Pseudomonadati</taxon>
        <taxon>Thermodesulfobacteriota</taxon>
        <taxon>Desulfovibrionia</taxon>
        <taxon>Desulfovibrionales</taxon>
        <taxon>Desulfovibrionaceae</taxon>
        <taxon>Nitratidesulfovibrio</taxon>
    </lineage>
</organism>
<evidence type="ECO:0000256" key="3">
    <source>
        <dbReference type="ARBA" id="ARBA00022553"/>
    </source>
</evidence>
<evidence type="ECO:0000313" key="12">
    <source>
        <dbReference type="EMBL" id="ACL09037.1"/>
    </source>
</evidence>
<keyword evidence="8" id="KW-0902">Two-component regulatory system</keyword>
<dbReference type="Gene3D" id="3.30.450.20">
    <property type="entry name" value="PAS domain"/>
    <property type="match status" value="1"/>
</dbReference>
<proteinExistence type="predicted"/>
<dbReference type="InterPro" id="IPR003594">
    <property type="entry name" value="HATPase_dom"/>
</dbReference>
<dbReference type="CDD" id="cd00082">
    <property type="entry name" value="HisKA"/>
    <property type="match status" value="1"/>
</dbReference>
<dbReference type="Pfam" id="PF00512">
    <property type="entry name" value="HisKA"/>
    <property type="match status" value="1"/>
</dbReference>
<dbReference type="SUPFAM" id="SSF55785">
    <property type="entry name" value="PYP-like sensor domain (PAS domain)"/>
    <property type="match status" value="1"/>
</dbReference>
<feature type="compositionally biased region" description="Basic and acidic residues" evidence="9">
    <location>
        <begin position="863"/>
        <end position="872"/>
    </location>
</feature>
<dbReference type="EMBL" id="CP001197">
    <property type="protein sequence ID" value="ACL09037.1"/>
    <property type="molecule type" value="Genomic_DNA"/>
</dbReference>
<dbReference type="Pfam" id="PF02518">
    <property type="entry name" value="HATPase_c"/>
    <property type="match status" value="1"/>
</dbReference>
<feature type="region of interest" description="Disordered" evidence="9">
    <location>
        <begin position="829"/>
        <end position="872"/>
    </location>
</feature>
<dbReference type="InterPro" id="IPR005467">
    <property type="entry name" value="His_kinase_dom"/>
</dbReference>
<feature type="compositionally biased region" description="Low complexity" evidence="9">
    <location>
        <begin position="843"/>
        <end position="862"/>
    </location>
</feature>
<dbReference type="PANTHER" id="PTHR43065:SF10">
    <property type="entry name" value="PEROXIDE STRESS-ACTIVATED HISTIDINE KINASE MAK3"/>
    <property type="match status" value="1"/>
</dbReference>
<evidence type="ECO:0000256" key="1">
    <source>
        <dbReference type="ARBA" id="ARBA00000085"/>
    </source>
</evidence>
<keyword evidence="3" id="KW-0597">Phosphoprotein</keyword>
<dbReference type="InterPro" id="IPR036097">
    <property type="entry name" value="HisK_dim/P_sf"/>
</dbReference>
<dbReference type="SUPFAM" id="SSF47384">
    <property type="entry name" value="Homodimeric domain of signal transducing histidine kinase"/>
    <property type="match status" value="1"/>
</dbReference>
<keyword evidence="10" id="KW-0812">Transmembrane</keyword>
<accession>B8DQB8</accession>
<dbReference type="SMART" id="SM00387">
    <property type="entry name" value="HATPase_c"/>
    <property type="match status" value="1"/>
</dbReference>
<evidence type="ECO:0000256" key="5">
    <source>
        <dbReference type="ARBA" id="ARBA00022741"/>
    </source>
</evidence>
<keyword evidence="5" id="KW-0547">Nucleotide-binding</keyword>
<reference evidence="12" key="1">
    <citation type="submission" date="2008-10" db="EMBL/GenBank/DDBJ databases">
        <title>Complete sequence of Desulfovibrio vulgaris str. 'Miyazaki F'.</title>
        <authorList>
            <person name="Lucas S."/>
            <person name="Copeland A."/>
            <person name="Lapidus A."/>
            <person name="Glavina del Rio T."/>
            <person name="Dalin E."/>
            <person name="Tice H."/>
            <person name="Bruce D."/>
            <person name="Goodwin L."/>
            <person name="Pitluck S."/>
            <person name="Sims D."/>
            <person name="Brettin T."/>
            <person name="Detter J.C."/>
            <person name="Han C."/>
            <person name="Larimer F."/>
            <person name="Land M."/>
            <person name="Hauser L."/>
            <person name="Kyrpides N."/>
            <person name="Mikhailova N."/>
            <person name="Hazen T.C."/>
            <person name="Richardson P."/>
        </authorList>
    </citation>
    <scope>NUCLEOTIDE SEQUENCE</scope>
    <source>
        <strain evidence="12">Miyazaki F</strain>
    </source>
</reference>
<protein>
    <recommendedName>
        <fullName evidence="2">histidine kinase</fullName>
        <ecNumber evidence="2">2.7.13.3</ecNumber>
    </recommendedName>
</protein>
<dbReference type="HOGENOM" id="CLU_018965_0_0_7"/>
<keyword evidence="10" id="KW-1133">Transmembrane helix</keyword>
<dbReference type="InterPro" id="IPR036890">
    <property type="entry name" value="HATPase_C_sf"/>
</dbReference>
<keyword evidence="10" id="KW-0472">Membrane</keyword>
<feature type="transmembrane region" description="Helical" evidence="10">
    <location>
        <begin position="13"/>
        <end position="32"/>
    </location>
</feature>
<dbReference type="InterPro" id="IPR021796">
    <property type="entry name" value="Tll0287-like_dom"/>
</dbReference>
<dbReference type="Pfam" id="PF08448">
    <property type="entry name" value="PAS_4"/>
    <property type="match status" value="1"/>
</dbReference>
<feature type="transmembrane region" description="Helical" evidence="10">
    <location>
        <begin position="216"/>
        <end position="238"/>
    </location>
</feature>
<evidence type="ECO:0000256" key="4">
    <source>
        <dbReference type="ARBA" id="ARBA00022679"/>
    </source>
</evidence>
<name>B8DQB8_NITV9</name>
<dbReference type="GO" id="GO:0000155">
    <property type="term" value="F:phosphorelay sensor kinase activity"/>
    <property type="evidence" value="ECO:0007669"/>
    <property type="project" value="InterPro"/>
</dbReference>
<dbReference type="Gene3D" id="1.10.287.130">
    <property type="match status" value="1"/>
</dbReference>
<dbReference type="Gene3D" id="6.10.340.10">
    <property type="match status" value="1"/>
</dbReference>
<dbReference type="InterPro" id="IPR013656">
    <property type="entry name" value="PAS_4"/>
</dbReference>
<feature type="region of interest" description="Disordered" evidence="9">
    <location>
        <begin position="720"/>
        <end position="757"/>
    </location>
</feature>
<evidence type="ECO:0000256" key="6">
    <source>
        <dbReference type="ARBA" id="ARBA00022777"/>
    </source>
</evidence>
<dbReference type="PRINTS" id="PR00344">
    <property type="entry name" value="BCTRLSENSOR"/>
</dbReference>
<dbReference type="InterPro" id="IPR035965">
    <property type="entry name" value="PAS-like_dom_sf"/>
</dbReference>